<feature type="binding site" evidence="2">
    <location>
        <position position="288"/>
    </location>
    <ligand>
        <name>Zn(2+)</name>
        <dbReference type="ChEBI" id="CHEBI:29105"/>
    </ligand>
</feature>
<dbReference type="CDD" id="cd04794">
    <property type="entry name" value="euk_LANCL"/>
    <property type="match status" value="1"/>
</dbReference>
<keyword evidence="2" id="KW-0479">Metal-binding</keyword>
<dbReference type="PANTHER" id="PTHR12736">
    <property type="entry name" value="LANC-LIKE PROTEIN"/>
    <property type="match status" value="1"/>
</dbReference>
<dbReference type="EMBL" id="DS469569">
    <property type="protein sequence ID" value="EDO42075.1"/>
    <property type="molecule type" value="Genomic_DNA"/>
</dbReference>
<keyword evidence="4" id="KW-1185">Reference proteome</keyword>
<dbReference type="InterPro" id="IPR007822">
    <property type="entry name" value="LANC-like"/>
</dbReference>
<evidence type="ECO:0000313" key="3">
    <source>
        <dbReference type="EMBL" id="EDO42075.1"/>
    </source>
</evidence>
<accession>A7S2P7</accession>
<dbReference type="GO" id="GO:0046872">
    <property type="term" value="F:metal ion binding"/>
    <property type="evidence" value="ECO:0007669"/>
    <property type="project" value="UniProtKB-KW"/>
</dbReference>
<dbReference type="AlphaFoldDB" id="A7S2P7"/>
<dbReference type="PhylomeDB" id="A7S2P7"/>
<dbReference type="InParanoid" id="A7S2P7"/>
<dbReference type="SUPFAM" id="SSF158745">
    <property type="entry name" value="LanC-like"/>
    <property type="match status" value="1"/>
</dbReference>
<dbReference type="eggNOG" id="KOG2787">
    <property type="taxonomic scope" value="Eukaryota"/>
</dbReference>
<dbReference type="GO" id="GO:0005975">
    <property type="term" value="P:carbohydrate metabolic process"/>
    <property type="evidence" value="ECO:0007669"/>
    <property type="project" value="InterPro"/>
</dbReference>
<dbReference type="Proteomes" id="UP000001593">
    <property type="component" value="Unassembled WGS sequence"/>
</dbReference>
<name>A7S2P7_NEMVE</name>
<comment type="similarity">
    <text evidence="1">Belongs to the LanC-like protein family.</text>
</comment>
<dbReference type="InterPro" id="IPR020464">
    <property type="entry name" value="LanC-like_prot_euk"/>
</dbReference>
<evidence type="ECO:0000256" key="1">
    <source>
        <dbReference type="ARBA" id="ARBA00007179"/>
    </source>
</evidence>
<protein>
    <recommendedName>
        <fullName evidence="5">LanC-like protein 3 homolog</fullName>
    </recommendedName>
</protein>
<dbReference type="FunFam" id="1.50.10.10:FF:000012">
    <property type="entry name" value="LanC-like protein 3"/>
    <property type="match status" value="1"/>
</dbReference>
<gene>
    <name evidence="3" type="ORF">NEMVEDRAFT_v1g102076</name>
</gene>
<proteinExistence type="inferred from homology"/>
<dbReference type="GO" id="GO:0031179">
    <property type="term" value="P:peptide modification"/>
    <property type="evidence" value="ECO:0007669"/>
    <property type="project" value="InterPro"/>
</dbReference>
<dbReference type="OMA" id="YQEGCGE"/>
<dbReference type="GO" id="GO:0005886">
    <property type="term" value="C:plasma membrane"/>
    <property type="evidence" value="ECO:0000318"/>
    <property type="project" value="GO_Central"/>
</dbReference>
<reference evidence="3 4" key="1">
    <citation type="journal article" date="2007" name="Science">
        <title>Sea anemone genome reveals ancestral eumetazoan gene repertoire and genomic organization.</title>
        <authorList>
            <person name="Putnam N.H."/>
            <person name="Srivastava M."/>
            <person name="Hellsten U."/>
            <person name="Dirks B."/>
            <person name="Chapman J."/>
            <person name="Salamov A."/>
            <person name="Terry A."/>
            <person name="Shapiro H."/>
            <person name="Lindquist E."/>
            <person name="Kapitonov V.V."/>
            <person name="Jurka J."/>
            <person name="Genikhovich G."/>
            <person name="Grigoriev I.V."/>
            <person name="Lucas S.M."/>
            <person name="Steele R.E."/>
            <person name="Finnerty J.R."/>
            <person name="Technau U."/>
            <person name="Martindale M.Q."/>
            <person name="Rokhsar D.S."/>
        </authorList>
    </citation>
    <scope>NUCLEOTIDE SEQUENCE [LARGE SCALE GENOMIC DNA]</scope>
    <source>
        <strain evidence="4">CH2 X CH6</strain>
    </source>
</reference>
<dbReference type="PRINTS" id="PR01950">
    <property type="entry name" value="LANCSUPER"/>
</dbReference>
<evidence type="ECO:0000313" key="4">
    <source>
        <dbReference type="Proteomes" id="UP000001593"/>
    </source>
</evidence>
<sequence>MHSSRYFTNRYKDYDGNLGSCDYVRNLIPEILQKISKNCPPNSRSNRDGGLYVGPAGVAYAFYHVATSGLFDEQREKLLNTAWEYIQVRLELKTIKTQHGGIGASFLLGHVGVYTVAALISHALGKCHTKERDASIAKVLQYHEICKPLDFFKPGSDELFVGRAGYLCASLKLNQAFCSQVIPDAITAPLFDATIQSGRYYAQRHRSASSLMYAYYDKEYLGAGHGLSSILQMLLSFPQFLTSRPEVESTLREAVEFVLRCERNGDYPPVPGKPKVNRSKSHMLVHWCHGAPGVVYLFAKAFLVWKDQRYLQAALRCGEVVWERGLLRKGPGICHGVAGNGYVFLLLYRLTRDPKYLYRSYQFSDFMQTAEFTQGARTPDCPYSLFEGLAGTICFYADLMRPDKASFPFFDVCA</sequence>
<feature type="binding site" evidence="2">
    <location>
        <position position="334"/>
    </location>
    <ligand>
        <name>Zn(2+)</name>
        <dbReference type="ChEBI" id="CHEBI:29105"/>
    </ligand>
</feature>
<dbReference type="InterPro" id="IPR012341">
    <property type="entry name" value="6hp_glycosidase-like_sf"/>
</dbReference>
<organism evidence="3 4">
    <name type="scientific">Nematostella vectensis</name>
    <name type="common">Starlet sea anemone</name>
    <dbReference type="NCBI Taxonomy" id="45351"/>
    <lineage>
        <taxon>Eukaryota</taxon>
        <taxon>Metazoa</taxon>
        <taxon>Cnidaria</taxon>
        <taxon>Anthozoa</taxon>
        <taxon>Hexacorallia</taxon>
        <taxon>Actiniaria</taxon>
        <taxon>Edwardsiidae</taxon>
        <taxon>Nematostella</taxon>
    </lineage>
</organism>
<evidence type="ECO:0008006" key="5">
    <source>
        <dbReference type="Google" id="ProtNLM"/>
    </source>
</evidence>
<keyword evidence="2" id="KW-0862">Zinc</keyword>
<dbReference type="Gene3D" id="1.50.10.10">
    <property type="match status" value="1"/>
</dbReference>
<feature type="binding site" evidence="2">
    <location>
        <position position="335"/>
    </location>
    <ligand>
        <name>Zn(2+)</name>
        <dbReference type="ChEBI" id="CHEBI:29105"/>
    </ligand>
</feature>
<dbReference type="PANTHER" id="PTHR12736:SF7">
    <property type="entry name" value="LANC-LIKE PROTEIN 3"/>
    <property type="match status" value="1"/>
</dbReference>
<dbReference type="Pfam" id="PF05147">
    <property type="entry name" value="LANC_like"/>
    <property type="match status" value="1"/>
</dbReference>
<dbReference type="HOGENOM" id="CLU_036244_0_1_1"/>
<dbReference type="SMART" id="SM01260">
    <property type="entry name" value="LANC_like"/>
    <property type="match status" value="1"/>
</dbReference>
<dbReference type="PRINTS" id="PR01951">
    <property type="entry name" value="LANCEUKARYTE"/>
</dbReference>
<evidence type="ECO:0000256" key="2">
    <source>
        <dbReference type="PIRSR" id="PIRSR607822-1"/>
    </source>
</evidence>